<gene>
    <name evidence="1" type="ORF">SDC9_198144</name>
</gene>
<dbReference type="AlphaFoldDB" id="A0A645IGV1"/>
<accession>A0A645IGV1</accession>
<dbReference type="EMBL" id="VSSQ01114782">
    <property type="protein sequence ID" value="MPN50517.1"/>
    <property type="molecule type" value="Genomic_DNA"/>
</dbReference>
<protein>
    <submittedName>
        <fullName evidence="1">Uncharacterized protein</fullName>
    </submittedName>
</protein>
<organism evidence="1">
    <name type="scientific">bioreactor metagenome</name>
    <dbReference type="NCBI Taxonomy" id="1076179"/>
    <lineage>
        <taxon>unclassified sequences</taxon>
        <taxon>metagenomes</taxon>
        <taxon>ecological metagenomes</taxon>
    </lineage>
</organism>
<reference evidence="1" key="1">
    <citation type="submission" date="2019-08" db="EMBL/GenBank/DDBJ databases">
        <authorList>
            <person name="Kucharzyk K."/>
            <person name="Murdoch R.W."/>
            <person name="Higgins S."/>
            <person name="Loffler F."/>
        </authorList>
    </citation>
    <scope>NUCLEOTIDE SEQUENCE</scope>
</reference>
<name>A0A645IGV1_9ZZZZ</name>
<evidence type="ECO:0000313" key="1">
    <source>
        <dbReference type="EMBL" id="MPN50517.1"/>
    </source>
</evidence>
<sequence length="87" mass="9488">MAGVIDQDFDGNAAFAEAPMQLGNGSNVREIDWLDHDFAAVLPAQRLGKSLQAVQPARHKDQWVALFGILAGEFLAETARCARDEHP</sequence>
<proteinExistence type="predicted"/>
<comment type="caution">
    <text evidence="1">The sequence shown here is derived from an EMBL/GenBank/DDBJ whole genome shotgun (WGS) entry which is preliminary data.</text>
</comment>